<reference evidence="1" key="1">
    <citation type="journal article" date="2020" name="Stud. Mycol.">
        <title>101 Dothideomycetes genomes: a test case for predicting lifestyles and emergence of pathogens.</title>
        <authorList>
            <person name="Haridas S."/>
            <person name="Albert R."/>
            <person name="Binder M."/>
            <person name="Bloem J."/>
            <person name="Labutti K."/>
            <person name="Salamov A."/>
            <person name="Andreopoulos B."/>
            <person name="Baker S."/>
            <person name="Barry K."/>
            <person name="Bills G."/>
            <person name="Bluhm B."/>
            <person name="Cannon C."/>
            <person name="Castanera R."/>
            <person name="Culley D."/>
            <person name="Daum C."/>
            <person name="Ezra D."/>
            <person name="Gonzalez J."/>
            <person name="Henrissat B."/>
            <person name="Kuo A."/>
            <person name="Liang C."/>
            <person name="Lipzen A."/>
            <person name="Lutzoni F."/>
            <person name="Magnuson J."/>
            <person name="Mondo S."/>
            <person name="Nolan M."/>
            <person name="Ohm R."/>
            <person name="Pangilinan J."/>
            <person name="Park H.-J."/>
            <person name="Ramirez L."/>
            <person name="Alfaro M."/>
            <person name="Sun H."/>
            <person name="Tritt A."/>
            <person name="Yoshinaga Y."/>
            <person name="Zwiers L.-H."/>
            <person name="Turgeon B."/>
            <person name="Goodwin S."/>
            <person name="Spatafora J."/>
            <person name="Crous P."/>
            <person name="Grigoriev I."/>
        </authorList>
    </citation>
    <scope>NUCLEOTIDE SEQUENCE</scope>
    <source>
        <strain evidence="1">CBS 121167</strain>
    </source>
</reference>
<dbReference type="AlphaFoldDB" id="A0A6A6BMM6"/>
<dbReference type="Proteomes" id="UP000799438">
    <property type="component" value="Unassembled WGS sequence"/>
</dbReference>
<sequence length="62" mass="6710">MCILAAVRHLAAKSQYYAVIPAWEAFGENANRGKKTTGGHYSLKAAKDDDLGVCLGQSARER</sequence>
<dbReference type="RefSeq" id="XP_033401028.1">
    <property type="nucleotide sequence ID" value="XM_033539815.1"/>
</dbReference>
<name>A0A6A6BMM6_9PEZI</name>
<dbReference type="EMBL" id="ML995477">
    <property type="protein sequence ID" value="KAF2145316.1"/>
    <property type="molecule type" value="Genomic_DNA"/>
</dbReference>
<protein>
    <submittedName>
        <fullName evidence="1">Uncharacterized protein</fullName>
    </submittedName>
</protein>
<gene>
    <name evidence="1" type="ORF">K452DRAFT_283674</name>
</gene>
<evidence type="ECO:0000313" key="2">
    <source>
        <dbReference type="Proteomes" id="UP000799438"/>
    </source>
</evidence>
<organism evidence="1 2">
    <name type="scientific">Aplosporella prunicola CBS 121167</name>
    <dbReference type="NCBI Taxonomy" id="1176127"/>
    <lineage>
        <taxon>Eukaryota</taxon>
        <taxon>Fungi</taxon>
        <taxon>Dikarya</taxon>
        <taxon>Ascomycota</taxon>
        <taxon>Pezizomycotina</taxon>
        <taxon>Dothideomycetes</taxon>
        <taxon>Dothideomycetes incertae sedis</taxon>
        <taxon>Botryosphaeriales</taxon>
        <taxon>Aplosporellaceae</taxon>
        <taxon>Aplosporella</taxon>
    </lineage>
</organism>
<proteinExistence type="predicted"/>
<accession>A0A6A6BMM6</accession>
<keyword evidence="2" id="KW-1185">Reference proteome</keyword>
<evidence type="ECO:0000313" key="1">
    <source>
        <dbReference type="EMBL" id="KAF2145316.1"/>
    </source>
</evidence>
<dbReference type="GeneID" id="54297311"/>